<keyword evidence="2" id="KW-1185">Reference proteome</keyword>
<accession>A0A1M6TBP1</accession>
<evidence type="ECO:0000313" key="2">
    <source>
        <dbReference type="Proteomes" id="UP000183952"/>
    </source>
</evidence>
<name>A0A1M6TBP1_9CLOT</name>
<dbReference type="Proteomes" id="UP000183952">
    <property type="component" value="Unassembled WGS sequence"/>
</dbReference>
<organism evidence="1 2">
    <name type="scientific">Hathewaya proteolytica DSM 3090</name>
    <dbReference type="NCBI Taxonomy" id="1121331"/>
    <lineage>
        <taxon>Bacteria</taxon>
        <taxon>Bacillati</taxon>
        <taxon>Bacillota</taxon>
        <taxon>Clostridia</taxon>
        <taxon>Eubacteriales</taxon>
        <taxon>Clostridiaceae</taxon>
        <taxon>Hathewaya</taxon>
    </lineage>
</organism>
<sequence length="55" mass="6657">MNELEICKKTLKKLLTRLLRFDTIKKSLEGDEDKWSLKIKQNKRNKQTRILLNNK</sequence>
<gene>
    <name evidence="1" type="ORF">SAMN02745248_02782</name>
</gene>
<dbReference type="AlphaFoldDB" id="A0A1M6TBP1"/>
<evidence type="ECO:0000313" key="1">
    <source>
        <dbReference type="EMBL" id="SHK54405.1"/>
    </source>
</evidence>
<dbReference type="RefSeq" id="WP_178139283.1">
    <property type="nucleotide sequence ID" value="NZ_FRAD01000040.1"/>
</dbReference>
<protein>
    <submittedName>
        <fullName evidence="1">Uncharacterized protein</fullName>
    </submittedName>
</protein>
<reference evidence="1 2" key="1">
    <citation type="submission" date="2016-11" db="EMBL/GenBank/DDBJ databases">
        <authorList>
            <person name="Jaros S."/>
            <person name="Januszkiewicz K."/>
            <person name="Wedrychowicz H."/>
        </authorList>
    </citation>
    <scope>NUCLEOTIDE SEQUENCE [LARGE SCALE GENOMIC DNA]</scope>
    <source>
        <strain evidence="1 2">DSM 3090</strain>
    </source>
</reference>
<proteinExistence type="predicted"/>
<dbReference type="EMBL" id="FRAD01000040">
    <property type="protein sequence ID" value="SHK54405.1"/>
    <property type="molecule type" value="Genomic_DNA"/>
</dbReference>